<dbReference type="OrthoDB" id="1700726at2759"/>
<reference evidence="8" key="1">
    <citation type="submission" date="2017-12" db="EMBL/GenBank/DDBJ databases">
        <authorList>
            <consortium name="DOE Joint Genome Institute"/>
            <person name="Mondo S.J."/>
            <person name="Kjaerbolling I."/>
            <person name="Vesth T.C."/>
            <person name="Frisvad J.C."/>
            <person name="Nybo J.L."/>
            <person name="Theobald S."/>
            <person name="Kuo A."/>
            <person name="Bowyer P."/>
            <person name="Matsuda Y."/>
            <person name="Lyhne E.K."/>
            <person name="Kogle M.E."/>
            <person name="Clum A."/>
            <person name="Lipzen A."/>
            <person name="Salamov A."/>
            <person name="Ngan C.Y."/>
            <person name="Daum C."/>
            <person name="Chiniquy J."/>
            <person name="Barry K."/>
            <person name="LaButti K."/>
            <person name="Haridas S."/>
            <person name="Simmons B.A."/>
            <person name="Magnuson J.K."/>
            <person name="Mortensen U.H."/>
            <person name="Larsen T.O."/>
            <person name="Grigoriev I.V."/>
            <person name="Baker S.E."/>
            <person name="Andersen M.R."/>
            <person name="Nordberg H.P."/>
            <person name="Cantor M.N."/>
            <person name="Hua S.X."/>
        </authorList>
    </citation>
    <scope>NUCLEOTIDE SEQUENCE [LARGE SCALE GENOMIC DNA]</scope>
    <source>
        <strain evidence="8">IBT 19404</strain>
    </source>
</reference>
<organism evidence="7 8">
    <name type="scientific">Aspergillus taichungensis</name>
    <dbReference type="NCBI Taxonomy" id="482145"/>
    <lineage>
        <taxon>Eukaryota</taxon>
        <taxon>Fungi</taxon>
        <taxon>Dikarya</taxon>
        <taxon>Ascomycota</taxon>
        <taxon>Pezizomycotina</taxon>
        <taxon>Eurotiomycetes</taxon>
        <taxon>Eurotiomycetidae</taxon>
        <taxon>Eurotiales</taxon>
        <taxon>Aspergillaceae</taxon>
        <taxon>Aspergillus</taxon>
        <taxon>Aspergillus subgen. Circumdati</taxon>
    </lineage>
</organism>
<accession>A0A2J5HEH4</accession>
<keyword evidence="2" id="KW-0436">Ligase</keyword>
<dbReference type="GO" id="GO:0035336">
    <property type="term" value="P:long-chain fatty-acyl-CoA metabolic process"/>
    <property type="evidence" value="ECO:0007669"/>
    <property type="project" value="TreeGrafter"/>
</dbReference>
<name>A0A2J5HEH4_9EURO</name>
<comment type="catalytic activity">
    <reaction evidence="5">
        <text>a long-chain fatty acid + ATP + CoA = a long-chain fatty acyl-CoA + AMP + diphosphate</text>
        <dbReference type="Rhea" id="RHEA:15421"/>
        <dbReference type="ChEBI" id="CHEBI:30616"/>
        <dbReference type="ChEBI" id="CHEBI:33019"/>
        <dbReference type="ChEBI" id="CHEBI:57287"/>
        <dbReference type="ChEBI" id="CHEBI:57560"/>
        <dbReference type="ChEBI" id="CHEBI:83139"/>
        <dbReference type="ChEBI" id="CHEBI:456215"/>
        <dbReference type="EC" id="6.2.1.3"/>
    </reaction>
</comment>
<dbReference type="PANTHER" id="PTHR43272">
    <property type="entry name" value="LONG-CHAIN-FATTY-ACID--COA LIGASE"/>
    <property type="match status" value="1"/>
</dbReference>
<evidence type="ECO:0000256" key="4">
    <source>
        <dbReference type="ARBA" id="ARBA00022840"/>
    </source>
</evidence>
<dbReference type="GO" id="GO:0005886">
    <property type="term" value="C:plasma membrane"/>
    <property type="evidence" value="ECO:0007669"/>
    <property type="project" value="TreeGrafter"/>
</dbReference>
<evidence type="ECO:0000259" key="6">
    <source>
        <dbReference type="Pfam" id="PF00501"/>
    </source>
</evidence>
<dbReference type="GO" id="GO:0005783">
    <property type="term" value="C:endoplasmic reticulum"/>
    <property type="evidence" value="ECO:0007669"/>
    <property type="project" value="TreeGrafter"/>
</dbReference>
<dbReference type="Pfam" id="PF00501">
    <property type="entry name" value="AMP-binding"/>
    <property type="match status" value="1"/>
</dbReference>
<evidence type="ECO:0000256" key="1">
    <source>
        <dbReference type="ARBA" id="ARBA00006432"/>
    </source>
</evidence>
<dbReference type="InterPro" id="IPR020845">
    <property type="entry name" value="AMP-binding_CS"/>
</dbReference>
<dbReference type="PROSITE" id="PS00455">
    <property type="entry name" value="AMP_BINDING"/>
    <property type="match status" value="1"/>
</dbReference>
<dbReference type="AlphaFoldDB" id="A0A2J5HEH4"/>
<evidence type="ECO:0000256" key="3">
    <source>
        <dbReference type="ARBA" id="ARBA00022741"/>
    </source>
</evidence>
<dbReference type="InterPro" id="IPR042099">
    <property type="entry name" value="ANL_N_sf"/>
</dbReference>
<dbReference type="PANTHER" id="PTHR43272:SF83">
    <property type="entry name" value="ACYL-COA SYNTHETASE LONG-CHAIN, ISOFORM J"/>
    <property type="match status" value="1"/>
</dbReference>
<proteinExistence type="inferred from homology"/>
<keyword evidence="4" id="KW-0067">ATP-binding</keyword>
<keyword evidence="8" id="KW-1185">Reference proteome</keyword>
<feature type="domain" description="AMP-dependent synthetase/ligase" evidence="6">
    <location>
        <begin position="110"/>
        <end position="518"/>
    </location>
</feature>
<dbReference type="EMBL" id="KZ559661">
    <property type="protein sequence ID" value="PLN75153.1"/>
    <property type="molecule type" value="Genomic_DNA"/>
</dbReference>
<evidence type="ECO:0000313" key="7">
    <source>
        <dbReference type="EMBL" id="PLN75153.1"/>
    </source>
</evidence>
<evidence type="ECO:0000256" key="2">
    <source>
        <dbReference type="ARBA" id="ARBA00022598"/>
    </source>
</evidence>
<dbReference type="Proteomes" id="UP000235023">
    <property type="component" value="Unassembled WGS sequence"/>
</dbReference>
<sequence length="696" mass="76595">MANQPQEHFIPKMHKKPPFSFEMSDVEKVPGETLPRRHIKCKDGLINQPDPSVRTIYDVLTYAANKFGNARCIGTRKVLKVHKETKIVKKVVDGAERDVPKEWSYFELSPYSFMSFVEFKAHVSTLGAGLKKMGMEKGDKIHLYGATSMNWFSMAHGAFTRSCAIVTAYDTLGLEGLQWSLKQTKSKAIFLDASLLSTLNKALVEAPAIQYVILNNESEPSQPELDALKRQFPHIQVFRFDEIKQLGEENPAEHILPEPEDLACVMYTSGTSGPPKGVTIKHKAVVAAIAGATSIVGPYIGPGDGLLTYLPQAHIIEFLFENAALFWGATMGYGSPRTLTKASVRNCEGDIMEFRPSVLVGVPAVWETIRKGIVGQVNGGSFLTRNLFWGALSLKQFLVGKNLPGVRLLDSLVFSKVRAATGGRLRLTMSGGGPLAKDTQRFISMAVCPVINGYGLTETCAMGALCDPLALTFDAHGDIPTSIEQKLVDFPEAGYFTTNDPPQGELLIRGDPVTTAYYDNEEETKLAIREGGWFMTGDIAEFDKNGHVRIIDRKKNLVKTLNGEYIALEKLESIYRASPLVANICVFAAADQSRPIAIIVPAEPALMRLAKDNDIPGKGLEDVIDHPKIRNLVLSELQKAGRQGRLAAFEIIDGVVLDRDEWTPQNGMVTAAQKVQRKKIFQKNEQAVGQAYKKGQ</sequence>
<dbReference type="Gene3D" id="3.40.50.12780">
    <property type="entry name" value="N-terminal domain of ligase-like"/>
    <property type="match status" value="1"/>
</dbReference>
<protein>
    <submittedName>
        <fullName evidence="7">Acyl-CoA synthetase</fullName>
    </submittedName>
</protein>
<dbReference type="GO" id="GO:0004467">
    <property type="term" value="F:long-chain fatty acid-CoA ligase activity"/>
    <property type="evidence" value="ECO:0007669"/>
    <property type="project" value="UniProtKB-EC"/>
</dbReference>
<dbReference type="SUPFAM" id="SSF56801">
    <property type="entry name" value="Acetyl-CoA synthetase-like"/>
    <property type="match status" value="1"/>
</dbReference>
<evidence type="ECO:0000256" key="5">
    <source>
        <dbReference type="ARBA" id="ARBA00036813"/>
    </source>
</evidence>
<comment type="similarity">
    <text evidence="1">Belongs to the ATP-dependent AMP-binding enzyme family.</text>
</comment>
<dbReference type="GO" id="GO:0005524">
    <property type="term" value="F:ATP binding"/>
    <property type="evidence" value="ECO:0007669"/>
    <property type="project" value="UniProtKB-KW"/>
</dbReference>
<dbReference type="GO" id="GO:0005811">
    <property type="term" value="C:lipid droplet"/>
    <property type="evidence" value="ECO:0007669"/>
    <property type="project" value="TreeGrafter"/>
</dbReference>
<keyword evidence="3" id="KW-0547">Nucleotide-binding</keyword>
<evidence type="ECO:0000313" key="8">
    <source>
        <dbReference type="Proteomes" id="UP000235023"/>
    </source>
</evidence>
<gene>
    <name evidence="7" type="ORF">BDW42DRAFT_43331</name>
</gene>
<dbReference type="InterPro" id="IPR000873">
    <property type="entry name" value="AMP-dep_synth/lig_dom"/>
</dbReference>